<dbReference type="EMBL" id="SDPT01000001">
    <property type="protein sequence ID" value="RXZ34394.1"/>
    <property type="molecule type" value="Genomic_DNA"/>
</dbReference>
<dbReference type="Proteomes" id="UP000292347">
    <property type="component" value="Unassembled WGS sequence"/>
</dbReference>
<accession>A0A4Q2IYS3</accession>
<feature type="domain" description="VOC" evidence="1">
    <location>
        <begin position="7"/>
        <end position="124"/>
    </location>
</feature>
<dbReference type="RefSeq" id="WP_129340183.1">
    <property type="nucleotide sequence ID" value="NZ_JACIDD010000001.1"/>
</dbReference>
<gene>
    <name evidence="2" type="ORF">EO081_01505</name>
</gene>
<evidence type="ECO:0000313" key="2">
    <source>
        <dbReference type="EMBL" id="RXZ34394.1"/>
    </source>
</evidence>
<dbReference type="PROSITE" id="PS51819">
    <property type="entry name" value="VOC"/>
    <property type="match status" value="2"/>
</dbReference>
<proteinExistence type="predicted"/>
<dbReference type="SUPFAM" id="SSF54593">
    <property type="entry name" value="Glyoxalase/Bleomycin resistance protein/Dihydroxybiphenyl dioxygenase"/>
    <property type="match status" value="2"/>
</dbReference>
<evidence type="ECO:0000313" key="3">
    <source>
        <dbReference type="Proteomes" id="UP000292347"/>
    </source>
</evidence>
<comment type="caution">
    <text evidence="2">The sequence shown here is derived from an EMBL/GenBank/DDBJ whole genome shotgun (WGS) entry which is preliminary data.</text>
</comment>
<sequence length="260" mass="27380">MRNPHGFPIWYELLTPDPDAARGFYEAVIGWSVGAPMSSALDYRLLDTGQGQVGGMMRLVPEMEAGGARPGWLFYIGVDDVDATVARIQALGGSVHVAPQTMEGVGRFALVADPQGIPFYVMRGAMDEASHAWQANAPGKCGWNELTTPDQAGALAFYAEVFGWSYPDRMSMGEMGDYVFVEAGGETVGAIMQRPADAPPAAWQFYFRAADIDAAAAAVVASGGTVDMGPMDVPGDERIIVASDPHGAVFGVVAGSRAAA</sequence>
<name>A0A4Q2IYS3_9SPHN</name>
<dbReference type="CDD" id="cd07247">
    <property type="entry name" value="SgaA_N_like"/>
    <property type="match status" value="2"/>
</dbReference>
<dbReference type="OrthoDB" id="9793039at2"/>
<dbReference type="InterPro" id="IPR052164">
    <property type="entry name" value="Anthracycline_SecMetBiosynth"/>
</dbReference>
<reference evidence="2 3" key="1">
    <citation type="submission" date="2019-01" db="EMBL/GenBank/DDBJ databases">
        <title>Sphingomonas mucosissima sp. nov. and Sphingomonas desiccabilis sp. nov., from biological soil crusts in the Colorado Plateau, USA.</title>
        <authorList>
            <person name="Zhu D."/>
        </authorList>
    </citation>
    <scope>NUCLEOTIDE SEQUENCE [LARGE SCALE GENOMIC DNA]</scope>
    <source>
        <strain evidence="2 3">CP1D</strain>
    </source>
</reference>
<dbReference type="Pfam" id="PF00903">
    <property type="entry name" value="Glyoxalase"/>
    <property type="match status" value="2"/>
</dbReference>
<dbReference type="InterPro" id="IPR004360">
    <property type="entry name" value="Glyas_Fos-R_dOase_dom"/>
</dbReference>
<dbReference type="AlphaFoldDB" id="A0A4Q2IYS3"/>
<protein>
    <submittedName>
        <fullName evidence="2">VOC family protein</fullName>
    </submittedName>
</protein>
<dbReference type="InterPro" id="IPR029068">
    <property type="entry name" value="Glyas_Bleomycin-R_OHBP_Dase"/>
</dbReference>
<organism evidence="2 3">
    <name type="scientific">Sphingomonas desiccabilis</name>
    <dbReference type="NCBI Taxonomy" id="429134"/>
    <lineage>
        <taxon>Bacteria</taxon>
        <taxon>Pseudomonadati</taxon>
        <taxon>Pseudomonadota</taxon>
        <taxon>Alphaproteobacteria</taxon>
        <taxon>Sphingomonadales</taxon>
        <taxon>Sphingomonadaceae</taxon>
        <taxon>Sphingomonas</taxon>
    </lineage>
</organism>
<evidence type="ECO:0000259" key="1">
    <source>
        <dbReference type="PROSITE" id="PS51819"/>
    </source>
</evidence>
<keyword evidence="3" id="KW-1185">Reference proteome</keyword>
<dbReference type="PANTHER" id="PTHR33993">
    <property type="entry name" value="GLYOXALASE-RELATED"/>
    <property type="match status" value="1"/>
</dbReference>
<dbReference type="Gene3D" id="3.10.180.10">
    <property type="entry name" value="2,3-Dihydroxybiphenyl 1,2-Dioxygenase, domain 1"/>
    <property type="match status" value="2"/>
</dbReference>
<dbReference type="InterPro" id="IPR037523">
    <property type="entry name" value="VOC_core"/>
</dbReference>
<feature type="domain" description="VOC" evidence="1">
    <location>
        <begin position="140"/>
        <end position="255"/>
    </location>
</feature>
<dbReference type="PANTHER" id="PTHR33993:SF14">
    <property type="entry name" value="GB|AAF24581.1"/>
    <property type="match status" value="1"/>
</dbReference>